<dbReference type="InterPro" id="IPR040602">
    <property type="entry name" value="Cucumopine_C"/>
</dbReference>
<dbReference type="GeneID" id="95394544"/>
<accession>A0A7W5VJ62</accession>
<protein>
    <recommendedName>
        <fullName evidence="1">Cucumopine synthase C-terminal helical bundle domain-containing protein</fullName>
    </recommendedName>
</protein>
<reference evidence="2 3" key="1">
    <citation type="submission" date="2020-08" db="EMBL/GenBank/DDBJ databases">
        <title>Sequencing the genomes of 1000 actinobacteria strains.</title>
        <authorList>
            <person name="Klenk H.-P."/>
        </authorList>
    </citation>
    <scope>NUCLEOTIDE SEQUENCE [LARGE SCALE GENOMIC DNA]</scope>
    <source>
        <strain evidence="2 3">DSM 44320</strain>
    </source>
</reference>
<sequence length="315" mass="35095">MTTPKRVEIGWPALGIAVTAELDDRNAALAQSLWDAMPYRSLQGHALVAGHHLYHVAPVHSLLYQAATYKVEDRRYEPDGTIFASRLQHLGIKYGELTEPMPAIPIGRVVPDDVDSLAEAGRAVWEAVYTTKKPVIAEVRRAGENNGHSLPRLTVTDPEADALIGDLHAETERIWLEAPQELVDLHEGRIPSCAGSYETVLTTLLFVNGETRPLGYAAYGGLVRAAYEDVPLESLRQMARILTSTPAEFLAYCGLEKVWYFTRRTLDCIDRIDNRDDFAALMAHMTLYLNCLGGWNLHLFPWQLGDHLRRVSAPA</sequence>
<dbReference type="RefSeq" id="WP_183659534.1">
    <property type="nucleotide sequence ID" value="NZ_JACIBV010000001.1"/>
</dbReference>
<dbReference type="Gene3D" id="2.40.100.20">
    <property type="match status" value="1"/>
</dbReference>
<dbReference type="EMBL" id="JACIBV010000001">
    <property type="protein sequence ID" value="MBB3732514.1"/>
    <property type="molecule type" value="Genomic_DNA"/>
</dbReference>
<proteinExistence type="predicted"/>
<gene>
    <name evidence="2" type="ORF">FHR33_008374</name>
</gene>
<organism evidence="2 3">
    <name type="scientific">Nonomuraea dietziae</name>
    <dbReference type="NCBI Taxonomy" id="65515"/>
    <lineage>
        <taxon>Bacteria</taxon>
        <taxon>Bacillati</taxon>
        <taxon>Actinomycetota</taxon>
        <taxon>Actinomycetes</taxon>
        <taxon>Streptosporangiales</taxon>
        <taxon>Streptosporangiaceae</taxon>
        <taxon>Nonomuraea</taxon>
    </lineage>
</organism>
<evidence type="ECO:0000313" key="3">
    <source>
        <dbReference type="Proteomes" id="UP000579945"/>
    </source>
</evidence>
<keyword evidence="3" id="KW-1185">Reference proteome</keyword>
<dbReference type="Pfam" id="PF18631">
    <property type="entry name" value="Cucumopine_C"/>
    <property type="match status" value="1"/>
</dbReference>
<evidence type="ECO:0000313" key="2">
    <source>
        <dbReference type="EMBL" id="MBB3732514.1"/>
    </source>
</evidence>
<name>A0A7W5VJ62_9ACTN</name>
<feature type="domain" description="Cucumopine synthase C-terminal helical bundle" evidence="1">
    <location>
        <begin position="161"/>
        <end position="299"/>
    </location>
</feature>
<evidence type="ECO:0000259" key="1">
    <source>
        <dbReference type="Pfam" id="PF18631"/>
    </source>
</evidence>
<comment type="caution">
    <text evidence="2">The sequence shown here is derived from an EMBL/GenBank/DDBJ whole genome shotgun (WGS) entry which is preliminary data.</text>
</comment>
<dbReference type="Proteomes" id="UP000579945">
    <property type="component" value="Unassembled WGS sequence"/>
</dbReference>
<dbReference type="AlphaFoldDB" id="A0A7W5VJ62"/>